<evidence type="ECO:0000256" key="3">
    <source>
        <dbReference type="ARBA" id="ARBA00006490"/>
    </source>
</evidence>
<sequence>MNVRRERIYLDHNASAPLLPEAREAAVAALDLGNPSSTHREGRAARAACENARASVARLIGGAGGSIPAENVVFTSGATEAATQLLSPHWLIGGQAVEIARVAVLETDHPATREGGRFAAEAVTRLPVDQNGVIDLGALAAFAEAAAKAGPAMLAISWANSETGVIQPVEAIRAVLEERRGDHSVVLVLDAAQTAGRIAVDLAATGADALILSGHKMGAAKGVGAIALRTLATRPFTLLRGGGQERGMRAGTEALPAIASFGAAAEVCFARGTDTVARLSAMRERLEEELTRRLPQAMILGKGAERLPNTVAMVHPGVKAETAQIALDLAGIAVSAGSACSSGKVGPSHVVAALAKAGLDVDQALGAIRVSFGLETDEGALDRFVCEYERLACRAAVKTRSAAAA</sequence>
<protein>
    <recommendedName>
        <fullName evidence="4">Cysteine desulfurase</fullName>
    </recommendedName>
</protein>
<proteinExistence type="inferred from homology"/>
<evidence type="ECO:0000259" key="11">
    <source>
        <dbReference type="Pfam" id="PF00266"/>
    </source>
</evidence>
<dbReference type="InterPro" id="IPR015421">
    <property type="entry name" value="PyrdxlP-dep_Trfase_major"/>
</dbReference>
<keyword evidence="7" id="KW-0663">Pyridoxal phosphate</keyword>
<dbReference type="RefSeq" id="WP_163463568.1">
    <property type="nucleotide sequence ID" value="NZ_JAAAMG010000009.1"/>
</dbReference>
<evidence type="ECO:0000256" key="2">
    <source>
        <dbReference type="ARBA" id="ARBA00003120"/>
    </source>
</evidence>
<dbReference type="Gene3D" id="3.90.1150.10">
    <property type="entry name" value="Aspartate Aminotransferase, domain 1"/>
    <property type="match status" value="1"/>
</dbReference>
<dbReference type="GO" id="GO:0008483">
    <property type="term" value="F:transaminase activity"/>
    <property type="evidence" value="ECO:0007669"/>
    <property type="project" value="UniProtKB-KW"/>
</dbReference>
<comment type="catalytic activity">
    <reaction evidence="10">
        <text>(sulfur carrier)-H + L-cysteine = (sulfur carrier)-SH + L-alanine</text>
        <dbReference type="Rhea" id="RHEA:43892"/>
        <dbReference type="Rhea" id="RHEA-COMP:14737"/>
        <dbReference type="Rhea" id="RHEA-COMP:14739"/>
        <dbReference type="ChEBI" id="CHEBI:29917"/>
        <dbReference type="ChEBI" id="CHEBI:35235"/>
        <dbReference type="ChEBI" id="CHEBI:57972"/>
        <dbReference type="ChEBI" id="CHEBI:64428"/>
        <dbReference type="EC" id="2.8.1.7"/>
    </reaction>
</comment>
<evidence type="ECO:0000256" key="5">
    <source>
        <dbReference type="ARBA" id="ARBA00022679"/>
    </source>
</evidence>
<organism evidence="12 13">
    <name type="scientific">Jiella pacifica</name>
    <dbReference type="NCBI Taxonomy" id="2696469"/>
    <lineage>
        <taxon>Bacteria</taxon>
        <taxon>Pseudomonadati</taxon>
        <taxon>Pseudomonadota</taxon>
        <taxon>Alphaproteobacteria</taxon>
        <taxon>Hyphomicrobiales</taxon>
        <taxon>Aurantimonadaceae</taxon>
        <taxon>Jiella</taxon>
    </lineage>
</organism>
<dbReference type="Gene3D" id="1.10.260.50">
    <property type="match status" value="1"/>
</dbReference>
<comment type="cofactor">
    <cofactor evidence="1">
        <name>pyridoxal 5'-phosphate</name>
        <dbReference type="ChEBI" id="CHEBI:597326"/>
    </cofactor>
</comment>
<evidence type="ECO:0000256" key="6">
    <source>
        <dbReference type="ARBA" id="ARBA00022723"/>
    </source>
</evidence>
<evidence type="ECO:0000256" key="7">
    <source>
        <dbReference type="ARBA" id="ARBA00022898"/>
    </source>
</evidence>
<dbReference type="InterPro" id="IPR015422">
    <property type="entry name" value="PyrdxlP-dep_Trfase_small"/>
</dbReference>
<keyword evidence="8" id="KW-0408">Iron</keyword>
<evidence type="ECO:0000256" key="4">
    <source>
        <dbReference type="ARBA" id="ARBA00013558"/>
    </source>
</evidence>
<dbReference type="EMBL" id="JAAAMG010000009">
    <property type="protein sequence ID" value="NDW05316.1"/>
    <property type="molecule type" value="Genomic_DNA"/>
</dbReference>
<dbReference type="PANTHER" id="PTHR11601:SF34">
    <property type="entry name" value="CYSTEINE DESULFURASE"/>
    <property type="match status" value="1"/>
</dbReference>
<dbReference type="InterPro" id="IPR015424">
    <property type="entry name" value="PyrdxlP-dep_Trfase"/>
</dbReference>
<keyword evidence="5 12" id="KW-0808">Transferase</keyword>
<evidence type="ECO:0000256" key="10">
    <source>
        <dbReference type="ARBA" id="ARBA00050776"/>
    </source>
</evidence>
<dbReference type="Pfam" id="PF00266">
    <property type="entry name" value="Aminotran_5"/>
    <property type="match status" value="1"/>
</dbReference>
<feature type="domain" description="Aminotransferase class V" evidence="11">
    <location>
        <begin position="8"/>
        <end position="384"/>
    </location>
</feature>
<dbReference type="InterPro" id="IPR016454">
    <property type="entry name" value="Cysteine_dSase"/>
</dbReference>
<dbReference type="InterPro" id="IPR000192">
    <property type="entry name" value="Aminotrans_V_dom"/>
</dbReference>
<evidence type="ECO:0000256" key="1">
    <source>
        <dbReference type="ARBA" id="ARBA00001933"/>
    </source>
</evidence>
<accession>A0A6N9T5H1</accession>
<dbReference type="GO" id="GO:0046872">
    <property type="term" value="F:metal ion binding"/>
    <property type="evidence" value="ECO:0007669"/>
    <property type="project" value="UniProtKB-KW"/>
</dbReference>
<dbReference type="AlphaFoldDB" id="A0A6N9T5H1"/>
<keyword evidence="13" id="KW-1185">Reference proteome</keyword>
<evidence type="ECO:0000256" key="9">
    <source>
        <dbReference type="ARBA" id="ARBA00023014"/>
    </source>
</evidence>
<comment type="similarity">
    <text evidence="3">Belongs to the class-V pyridoxal-phosphate-dependent aminotransferase family. NifS/IscS subfamily.</text>
</comment>
<keyword evidence="9" id="KW-0411">Iron-sulfur</keyword>
<dbReference type="GO" id="GO:0051536">
    <property type="term" value="F:iron-sulfur cluster binding"/>
    <property type="evidence" value="ECO:0007669"/>
    <property type="project" value="UniProtKB-KW"/>
</dbReference>
<dbReference type="SUPFAM" id="SSF53383">
    <property type="entry name" value="PLP-dependent transferases"/>
    <property type="match status" value="1"/>
</dbReference>
<gene>
    <name evidence="12" type="ORF">GTK09_12850</name>
</gene>
<dbReference type="Gene3D" id="3.40.640.10">
    <property type="entry name" value="Type I PLP-dependent aspartate aminotransferase-like (Major domain)"/>
    <property type="match status" value="1"/>
</dbReference>
<evidence type="ECO:0000256" key="8">
    <source>
        <dbReference type="ARBA" id="ARBA00023004"/>
    </source>
</evidence>
<name>A0A6N9T5H1_9HYPH</name>
<reference evidence="12 13" key="1">
    <citation type="submission" date="2020-01" db="EMBL/GenBank/DDBJ databases">
        <title>Jiella pacifica sp. nov.</title>
        <authorList>
            <person name="Xue Z."/>
            <person name="Zhu S."/>
            <person name="Chen J."/>
            <person name="Yang J."/>
        </authorList>
    </citation>
    <scope>NUCLEOTIDE SEQUENCE [LARGE SCALE GENOMIC DNA]</scope>
    <source>
        <strain evidence="12 13">40Bstr34</strain>
    </source>
</reference>
<dbReference type="PANTHER" id="PTHR11601">
    <property type="entry name" value="CYSTEINE DESULFURYLASE FAMILY MEMBER"/>
    <property type="match status" value="1"/>
</dbReference>
<evidence type="ECO:0000313" key="13">
    <source>
        <dbReference type="Proteomes" id="UP000469011"/>
    </source>
</evidence>
<comment type="caution">
    <text evidence="12">The sequence shown here is derived from an EMBL/GenBank/DDBJ whole genome shotgun (WGS) entry which is preliminary data.</text>
</comment>
<dbReference type="Proteomes" id="UP000469011">
    <property type="component" value="Unassembled WGS sequence"/>
</dbReference>
<dbReference type="PIRSF" id="PIRSF005572">
    <property type="entry name" value="NifS"/>
    <property type="match status" value="1"/>
</dbReference>
<keyword evidence="12" id="KW-0032">Aminotransferase</keyword>
<keyword evidence="6" id="KW-0479">Metal-binding</keyword>
<evidence type="ECO:0000313" key="12">
    <source>
        <dbReference type="EMBL" id="NDW05316.1"/>
    </source>
</evidence>
<comment type="function">
    <text evidence="2">Catalyzes the removal of elemental sulfur atoms from cysteine to produce alanine. Seems to participate in the biosynthesis of the nitrogenase metalloclusters by providing the inorganic sulfur required for the Fe-S core formation.</text>
</comment>
<dbReference type="GO" id="GO:0031071">
    <property type="term" value="F:cysteine desulfurase activity"/>
    <property type="evidence" value="ECO:0007669"/>
    <property type="project" value="UniProtKB-EC"/>
</dbReference>